<feature type="region of interest" description="Disordered" evidence="1">
    <location>
        <begin position="1"/>
        <end position="23"/>
    </location>
</feature>
<dbReference type="RefSeq" id="WP_380223432.1">
    <property type="nucleotide sequence ID" value="NZ_JBHSOF010000002.1"/>
</dbReference>
<dbReference type="EMBL" id="JBHSOF010000002">
    <property type="protein sequence ID" value="MFC5661843.1"/>
    <property type="molecule type" value="Genomic_DNA"/>
</dbReference>
<proteinExistence type="predicted"/>
<organism evidence="2 3">
    <name type="scientific">Kitasatospora misakiensis</name>
    <dbReference type="NCBI Taxonomy" id="67330"/>
    <lineage>
        <taxon>Bacteria</taxon>
        <taxon>Bacillati</taxon>
        <taxon>Actinomycetota</taxon>
        <taxon>Actinomycetes</taxon>
        <taxon>Kitasatosporales</taxon>
        <taxon>Streptomycetaceae</taxon>
        <taxon>Kitasatospora</taxon>
    </lineage>
</organism>
<evidence type="ECO:0000313" key="2">
    <source>
        <dbReference type="EMBL" id="MFC5661843.1"/>
    </source>
</evidence>
<gene>
    <name evidence="2" type="ORF">ACFP3U_02470</name>
</gene>
<evidence type="ECO:0000256" key="1">
    <source>
        <dbReference type="SAM" id="MobiDB-lite"/>
    </source>
</evidence>
<evidence type="ECO:0000313" key="3">
    <source>
        <dbReference type="Proteomes" id="UP001595975"/>
    </source>
</evidence>
<protein>
    <submittedName>
        <fullName evidence="2">Uncharacterized protein</fullName>
    </submittedName>
</protein>
<comment type="caution">
    <text evidence="2">The sequence shown here is derived from an EMBL/GenBank/DDBJ whole genome shotgun (WGS) entry which is preliminary data.</text>
</comment>
<accession>A0ABW0WU96</accession>
<reference evidence="3" key="1">
    <citation type="journal article" date="2019" name="Int. J. Syst. Evol. Microbiol.">
        <title>The Global Catalogue of Microorganisms (GCM) 10K type strain sequencing project: providing services to taxonomists for standard genome sequencing and annotation.</title>
        <authorList>
            <consortium name="The Broad Institute Genomics Platform"/>
            <consortium name="The Broad Institute Genome Sequencing Center for Infectious Disease"/>
            <person name="Wu L."/>
            <person name="Ma J."/>
        </authorList>
    </citation>
    <scope>NUCLEOTIDE SEQUENCE [LARGE SCALE GENOMIC DNA]</scope>
    <source>
        <strain evidence="3">CGMCC 4.1437</strain>
    </source>
</reference>
<name>A0ABW0WU96_9ACTN</name>
<keyword evidence="3" id="KW-1185">Reference proteome</keyword>
<sequence length="86" mass="9205">MSALDGSIGSIGPNGPIEPHDPRIRTYTEVEVEALLIELHERGKALGIVWPSATTDGMVDGRVLVRFGNAPTATLLNLLELLKGRS</sequence>
<feature type="compositionally biased region" description="Low complexity" evidence="1">
    <location>
        <begin position="1"/>
        <end position="17"/>
    </location>
</feature>
<dbReference type="Proteomes" id="UP001595975">
    <property type="component" value="Unassembled WGS sequence"/>
</dbReference>